<evidence type="ECO:0000313" key="7">
    <source>
        <dbReference type="Proteomes" id="UP000283474"/>
    </source>
</evidence>
<dbReference type="AlphaFoldDB" id="A0A410GAC6"/>
<name>A0A410GAC6_9BURK</name>
<proteinExistence type="predicted"/>
<dbReference type="OrthoDB" id="6522672at2"/>
<keyword evidence="2 5" id="KW-0812">Transmembrane</keyword>
<evidence type="ECO:0000256" key="3">
    <source>
        <dbReference type="ARBA" id="ARBA00022989"/>
    </source>
</evidence>
<accession>A0A410GAC6</accession>
<dbReference type="GO" id="GO:0016020">
    <property type="term" value="C:membrane"/>
    <property type="evidence" value="ECO:0007669"/>
    <property type="project" value="UniProtKB-SubCell"/>
</dbReference>
<evidence type="ECO:0000313" key="6">
    <source>
        <dbReference type="EMBL" id="QAA93217.1"/>
    </source>
</evidence>
<reference evidence="6 7" key="1">
    <citation type="submission" date="2017-08" db="EMBL/GenBank/DDBJ databases">
        <authorList>
            <person name="Park S.-J."/>
            <person name="Kim H."/>
        </authorList>
    </citation>
    <scope>NUCLEOTIDE SEQUENCE [LARGE SCALE GENOMIC DNA]</scope>
    <source>
        <strain evidence="7">ye3</strain>
    </source>
</reference>
<feature type="transmembrane region" description="Helical" evidence="5">
    <location>
        <begin position="23"/>
        <end position="41"/>
    </location>
</feature>
<sequence>MSTYNTIGTRLAAAMSPVFGSRAVRFVAYLGLCAAYLQGGLTKLMDFPGVIAEMNHFGLSPAPMFAVLVIALELGASLMILTGRMRWLGALGLAAFTLLATAIALRYWELPAGQERFMATNAFFEHLGLVGGFLLVAWLDLKEKRA</sequence>
<keyword evidence="4 5" id="KW-0472">Membrane</keyword>
<evidence type="ECO:0000256" key="5">
    <source>
        <dbReference type="SAM" id="Phobius"/>
    </source>
</evidence>
<evidence type="ECO:0000256" key="1">
    <source>
        <dbReference type="ARBA" id="ARBA00004141"/>
    </source>
</evidence>
<protein>
    <submittedName>
        <fullName evidence="6">DoxX family protein</fullName>
    </submittedName>
</protein>
<dbReference type="Proteomes" id="UP000283474">
    <property type="component" value="Chromosome"/>
</dbReference>
<dbReference type="RefSeq" id="WP_128354260.1">
    <property type="nucleotide sequence ID" value="NZ_CP022987.1"/>
</dbReference>
<keyword evidence="7" id="KW-1185">Reference proteome</keyword>
<evidence type="ECO:0000256" key="2">
    <source>
        <dbReference type="ARBA" id="ARBA00022692"/>
    </source>
</evidence>
<feature type="transmembrane region" description="Helical" evidence="5">
    <location>
        <begin position="61"/>
        <end position="81"/>
    </location>
</feature>
<feature type="transmembrane region" description="Helical" evidence="5">
    <location>
        <begin position="88"/>
        <end position="108"/>
    </location>
</feature>
<dbReference type="EMBL" id="CP022987">
    <property type="protein sequence ID" value="QAA93217.1"/>
    <property type="molecule type" value="Genomic_DNA"/>
</dbReference>
<dbReference type="InterPro" id="IPR032808">
    <property type="entry name" value="DoxX"/>
</dbReference>
<keyword evidence="3 5" id="KW-1133">Transmembrane helix</keyword>
<comment type="subcellular location">
    <subcellularLocation>
        <location evidence="1">Membrane</location>
        <topology evidence="1">Multi-pass membrane protein</topology>
    </subcellularLocation>
</comment>
<dbReference type="KEGG" id="pus:CKA81_04735"/>
<gene>
    <name evidence="6" type="ORF">CKA81_04735</name>
</gene>
<evidence type="ECO:0000256" key="4">
    <source>
        <dbReference type="ARBA" id="ARBA00023136"/>
    </source>
</evidence>
<dbReference type="Pfam" id="PF07681">
    <property type="entry name" value="DoxX"/>
    <property type="match status" value="1"/>
</dbReference>
<feature type="transmembrane region" description="Helical" evidence="5">
    <location>
        <begin position="123"/>
        <end position="141"/>
    </location>
</feature>
<organism evidence="6 7">
    <name type="scientific">Pollutimonas thiosulfatoxidans</name>
    <dbReference type="NCBI Taxonomy" id="2028345"/>
    <lineage>
        <taxon>Bacteria</taxon>
        <taxon>Pseudomonadati</taxon>
        <taxon>Pseudomonadota</taxon>
        <taxon>Betaproteobacteria</taxon>
        <taxon>Burkholderiales</taxon>
        <taxon>Alcaligenaceae</taxon>
        <taxon>Pollutimonas</taxon>
    </lineage>
</organism>